<organism evidence="1 2">
    <name type="scientific">Neurospora intermedia</name>
    <dbReference type="NCBI Taxonomy" id="5142"/>
    <lineage>
        <taxon>Eukaryota</taxon>
        <taxon>Fungi</taxon>
        <taxon>Dikarya</taxon>
        <taxon>Ascomycota</taxon>
        <taxon>Pezizomycotina</taxon>
        <taxon>Sordariomycetes</taxon>
        <taxon>Sordariomycetidae</taxon>
        <taxon>Sordariales</taxon>
        <taxon>Sordariaceae</taxon>
        <taxon>Neurospora</taxon>
    </lineage>
</organism>
<proteinExistence type="predicted"/>
<feature type="non-terminal residue" evidence="1">
    <location>
        <position position="1"/>
    </location>
</feature>
<reference evidence="1 2" key="1">
    <citation type="submission" date="2023-09" db="EMBL/GenBank/DDBJ databases">
        <title>Multi-omics analysis of a traditional fermented food reveals byproduct-associated fungal strains for waste-to-food upcycling.</title>
        <authorList>
            <consortium name="Lawrence Berkeley National Laboratory"/>
            <person name="Rekdal V.M."/>
            <person name="Villalobos-Escobedo J.M."/>
            <person name="Rodriguez-Valeron N."/>
            <person name="Garcia M.O."/>
            <person name="Vasquez D.P."/>
            <person name="Damayanti I."/>
            <person name="Sorensen P.M."/>
            <person name="Baidoo E.E."/>
            <person name="De Carvalho A.C."/>
            <person name="Riley R."/>
            <person name="Lipzen A."/>
            <person name="He G."/>
            <person name="Yan M."/>
            <person name="Haridas S."/>
            <person name="Daum C."/>
            <person name="Yoshinaga Y."/>
            <person name="Ng V."/>
            <person name="Grigoriev I.V."/>
            <person name="Munk R."/>
            <person name="Nuraida L."/>
            <person name="Wijaya C.H."/>
            <person name="Morales P.-C."/>
            <person name="Keasling J.D."/>
        </authorList>
    </citation>
    <scope>NUCLEOTIDE SEQUENCE [LARGE SCALE GENOMIC DNA]</scope>
    <source>
        <strain evidence="1 2">FGSC 2613</strain>
    </source>
</reference>
<protein>
    <submittedName>
        <fullName evidence="1">Uncharacterized protein</fullName>
    </submittedName>
</protein>
<evidence type="ECO:0000313" key="2">
    <source>
        <dbReference type="Proteomes" id="UP001451303"/>
    </source>
</evidence>
<comment type="caution">
    <text evidence="1">The sequence shown here is derived from an EMBL/GenBank/DDBJ whole genome shotgun (WGS) entry which is preliminary data.</text>
</comment>
<dbReference type="Proteomes" id="UP001451303">
    <property type="component" value="Unassembled WGS sequence"/>
</dbReference>
<sequence>LSAQEMEVSSKAKRDILPLTAQTIHNPIAASGVLDISTLRYLINLALTGSLSMVTQLDDRNPV</sequence>
<gene>
    <name evidence="1" type="ORF">QR685DRAFT_436110</name>
</gene>
<name>A0ABR3DK31_NEUIN</name>
<keyword evidence="2" id="KW-1185">Reference proteome</keyword>
<accession>A0ABR3DK31</accession>
<evidence type="ECO:0000313" key="1">
    <source>
        <dbReference type="EMBL" id="KAL0472722.1"/>
    </source>
</evidence>
<dbReference type="EMBL" id="JAVLET010000002">
    <property type="protein sequence ID" value="KAL0472722.1"/>
    <property type="molecule type" value="Genomic_DNA"/>
</dbReference>